<keyword evidence="2" id="KW-1185">Reference proteome</keyword>
<gene>
    <name evidence="1" type="primary">Acey_s0395.g663</name>
    <name evidence="1" type="ORF">Y032_0395g663</name>
</gene>
<proteinExistence type="predicted"/>
<organism evidence="1 2">
    <name type="scientific">Ancylostoma ceylanicum</name>
    <dbReference type="NCBI Taxonomy" id="53326"/>
    <lineage>
        <taxon>Eukaryota</taxon>
        <taxon>Metazoa</taxon>
        <taxon>Ecdysozoa</taxon>
        <taxon>Nematoda</taxon>
        <taxon>Chromadorea</taxon>
        <taxon>Rhabditida</taxon>
        <taxon>Rhabditina</taxon>
        <taxon>Rhabditomorpha</taxon>
        <taxon>Strongyloidea</taxon>
        <taxon>Ancylostomatidae</taxon>
        <taxon>Ancylostomatinae</taxon>
        <taxon>Ancylostoma</taxon>
    </lineage>
</organism>
<dbReference type="Proteomes" id="UP000024635">
    <property type="component" value="Unassembled WGS sequence"/>
</dbReference>
<comment type="caution">
    <text evidence="1">The sequence shown here is derived from an EMBL/GenBank/DDBJ whole genome shotgun (WGS) entry which is preliminary data.</text>
</comment>
<protein>
    <submittedName>
        <fullName evidence="1">Uncharacterized protein</fullName>
    </submittedName>
</protein>
<reference evidence="2" key="1">
    <citation type="journal article" date="2015" name="Nat. Genet.">
        <title>The genome and transcriptome of the zoonotic hookworm Ancylostoma ceylanicum identify infection-specific gene families.</title>
        <authorList>
            <person name="Schwarz E.M."/>
            <person name="Hu Y."/>
            <person name="Antoshechkin I."/>
            <person name="Miller M.M."/>
            <person name="Sternberg P.W."/>
            <person name="Aroian R.V."/>
        </authorList>
    </citation>
    <scope>NUCLEOTIDE SEQUENCE</scope>
    <source>
        <strain evidence="2">HY135</strain>
    </source>
</reference>
<dbReference type="EMBL" id="JARK01001731">
    <property type="protein sequence ID" value="EYB81015.1"/>
    <property type="molecule type" value="Genomic_DNA"/>
</dbReference>
<evidence type="ECO:0000313" key="2">
    <source>
        <dbReference type="Proteomes" id="UP000024635"/>
    </source>
</evidence>
<name>A0A016RRJ8_9BILA</name>
<evidence type="ECO:0000313" key="1">
    <source>
        <dbReference type="EMBL" id="EYB81015.1"/>
    </source>
</evidence>
<accession>A0A016RRJ8</accession>
<sequence length="101" mass="11963">MRWEYSGRRWRWPSSTTTNCGVFLIDSPQQQRFHRERRGCAACFSRAWMGHRHRCPLQVSHGCIWGRELSRLLLFVTLAGRKGYETTMFIVSLELLPKTFD</sequence>
<dbReference type="AlphaFoldDB" id="A0A016RRJ8"/>